<dbReference type="InterPro" id="IPR050297">
    <property type="entry name" value="LipidA_mod_glycosyltrf_83"/>
</dbReference>
<dbReference type="PANTHER" id="PTHR33908:SF3">
    <property type="entry name" value="UNDECAPRENYL PHOSPHATE-ALPHA-4-AMINO-4-DEOXY-L-ARABINOSE ARABINOSYL TRANSFERASE"/>
    <property type="match status" value="1"/>
</dbReference>
<keyword evidence="3" id="KW-0328">Glycosyltransferase</keyword>
<evidence type="ECO:0000256" key="5">
    <source>
        <dbReference type="ARBA" id="ARBA00022692"/>
    </source>
</evidence>
<evidence type="ECO:0000313" key="10">
    <source>
        <dbReference type="EMBL" id="SDE00825.1"/>
    </source>
</evidence>
<dbReference type="InterPro" id="IPR038731">
    <property type="entry name" value="RgtA/B/C-like"/>
</dbReference>
<keyword evidence="5 8" id="KW-0812">Transmembrane</keyword>
<evidence type="ECO:0000256" key="7">
    <source>
        <dbReference type="ARBA" id="ARBA00023136"/>
    </source>
</evidence>
<evidence type="ECO:0000313" key="11">
    <source>
        <dbReference type="Proteomes" id="UP000199344"/>
    </source>
</evidence>
<evidence type="ECO:0000256" key="3">
    <source>
        <dbReference type="ARBA" id="ARBA00022676"/>
    </source>
</evidence>
<feature type="transmembrane region" description="Helical" evidence="8">
    <location>
        <begin position="362"/>
        <end position="384"/>
    </location>
</feature>
<dbReference type="GO" id="GO:0005886">
    <property type="term" value="C:plasma membrane"/>
    <property type="evidence" value="ECO:0007669"/>
    <property type="project" value="UniProtKB-SubCell"/>
</dbReference>
<comment type="subcellular location">
    <subcellularLocation>
        <location evidence="1">Cell membrane</location>
        <topology evidence="1">Multi-pass membrane protein</topology>
    </subcellularLocation>
</comment>
<evidence type="ECO:0000256" key="4">
    <source>
        <dbReference type="ARBA" id="ARBA00022679"/>
    </source>
</evidence>
<keyword evidence="2" id="KW-1003">Cell membrane</keyword>
<reference evidence="10 11" key="1">
    <citation type="submission" date="2016-10" db="EMBL/GenBank/DDBJ databases">
        <authorList>
            <person name="de Groot N.N."/>
        </authorList>
    </citation>
    <scope>NUCLEOTIDE SEQUENCE [LARGE SCALE GENOMIC DNA]</scope>
    <source>
        <strain evidence="10 11">DSM 22220</strain>
    </source>
</reference>
<feature type="transmembrane region" description="Helical" evidence="8">
    <location>
        <begin position="192"/>
        <end position="212"/>
    </location>
</feature>
<protein>
    <submittedName>
        <fullName evidence="10">4-amino-4-deoxy-L-arabinose transferase</fullName>
    </submittedName>
</protein>
<dbReference type="GO" id="GO:0010041">
    <property type="term" value="P:response to iron(III) ion"/>
    <property type="evidence" value="ECO:0007669"/>
    <property type="project" value="TreeGrafter"/>
</dbReference>
<dbReference type="PANTHER" id="PTHR33908">
    <property type="entry name" value="MANNOSYLTRANSFERASE YKCB-RELATED"/>
    <property type="match status" value="1"/>
</dbReference>
<feature type="transmembrane region" description="Helical" evidence="8">
    <location>
        <begin position="312"/>
        <end position="331"/>
    </location>
</feature>
<feature type="transmembrane region" description="Helical" evidence="8">
    <location>
        <begin position="337"/>
        <end position="355"/>
    </location>
</feature>
<keyword evidence="7 8" id="KW-0472">Membrane</keyword>
<dbReference type="Proteomes" id="UP000199344">
    <property type="component" value="Unassembled WGS sequence"/>
</dbReference>
<name>A0A1G6ZG49_9RHOB</name>
<evidence type="ECO:0000256" key="1">
    <source>
        <dbReference type="ARBA" id="ARBA00004651"/>
    </source>
</evidence>
<sequence>MRAAPHIPAVPRLRLNRTGITACAALLLVSLLALMPGIASLPVTDRDEARFAQASRQMAVSGDWVDIRLQDAPRYKKPVGIYWLQATAVTLSGQGAQSAIWLHRLPSLLSAALACVALSWAGRPVVGPRAAAMAGLMLSATLIVQVEARLATTDAALLLASVVAMGALFRAVLGQAGIGVAAAFWLAVSAGLLLKGPVILLPVAGLLLWLGLMQRGMPRITGLYPRHGLALTAALVLPWFLAIIWRSEGAFLTESLLGDFGAKLTSGQESHGAPPGSYLLGVLLSFWPWTLFAPLAAASLWQRRAEIEARLLAGWVVPAWIVLELVPTKLIHYPMNLYPALLLAVAACVCAVADGDRRFRGWLAGAGTAAFLLVLTGLAVLMLLGPIRLGEGVAPLAALGSGAALLAGCWAVVALWRGGMAVGIGMLWLCGTLMLGTAAGSALPAMRDLWISERLAAAGAGHLCGGPVALAGFHEPSAVFLLGRDTVLTDAETAETLLSDGRIAGAWIAVPPGAAPTPGAAAQITGLNYANGRTQRLELVLPDRNPQESCEARR</sequence>
<evidence type="ECO:0000256" key="6">
    <source>
        <dbReference type="ARBA" id="ARBA00022989"/>
    </source>
</evidence>
<feature type="transmembrane region" description="Helical" evidence="8">
    <location>
        <begin position="396"/>
        <end position="416"/>
    </location>
</feature>
<feature type="transmembrane region" description="Helical" evidence="8">
    <location>
        <begin position="19"/>
        <end position="41"/>
    </location>
</feature>
<feature type="transmembrane region" description="Helical" evidence="8">
    <location>
        <begin position="126"/>
        <end position="144"/>
    </location>
</feature>
<dbReference type="OrthoDB" id="9810951at2"/>
<keyword evidence="4 10" id="KW-0808">Transferase</keyword>
<keyword evidence="11" id="KW-1185">Reference proteome</keyword>
<evidence type="ECO:0000256" key="2">
    <source>
        <dbReference type="ARBA" id="ARBA00022475"/>
    </source>
</evidence>
<feature type="transmembrane region" description="Helical" evidence="8">
    <location>
        <begin position="224"/>
        <end position="245"/>
    </location>
</feature>
<dbReference type="EMBL" id="FNAH01000003">
    <property type="protein sequence ID" value="SDE00825.1"/>
    <property type="molecule type" value="Genomic_DNA"/>
</dbReference>
<accession>A0A1G6ZG49</accession>
<dbReference type="STRING" id="591205.SAMN05421538_103232"/>
<feature type="domain" description="Glycosyltransferase RgtA/B/C/D-like" evidence="9">
    <location>
        <begin position="76"/>
        <end position="239"/>
    </location>
</feature>
<proteinExistence type="predicted"/>
<keyword evidence="6 8" id="KW-1133">Transmembrane helix</keyword>
<organism evidence="10 11">
    <name type="scientific">Paracoccus isoporae</name>
    <dbReference type="NCBI Taxonomy" id="591205"/>
    <lineage>
        <taxon>Bacteria</taxon>
        <taxon>Pseudomonadati</taxon>
        <taxon>Pseudomonadota</taxon>
        <taxon>Alphaproteobacteria</taxon>
        <taxon>Rhodobacterales</taxon>
        <taxon>Paracoccaceae</taxon>
        <taxon>Paracoccus</taxon>
    </lineage>
</organism>
<dbReference type="RefSeq" id="WP_090522391.1">
    <property type="nucleotide sequence ID" value="NZ_FNAH01000003.1"/>
</dbReference>
<feature type="transmembrane region" description="Helical" evidence="8">
    <location>
        <begin position="156"/>
        <end position="186"/>
    </location>
</feature>
<dbReference type="GO" id="GO:0009103">
    <property type="term" value="P:lipopolysaccharide biosynthetic process"/>
    <property type="evidence" value="ECO:0007669"/>
    <property type="project" value="TreeGrafter"/>
</dbReference>
<feature type="transmembrane region" description="Helical" evidence="8">
    <location>
        <begin position="278"/>
        <end position="300"/>
    </location>
</feature>
<feature type="transmembrane region" description="Helical" evidence="8">
    <location>
        <begin position="423"/>
        <end position="446"/>
    </location>
</feature>
<gene>
    <name evidence="10" type="ORF">SAMN05421538_103232</name>
</gene>
<dbReference type="AlphaFoldDB" id="A0A1G6ZG49"/>
<dbReference type="Pfam" id="PF13231">
    <property type="entry name" value="PMT_2"/>
    <property type="match status" value="1"/>
</dbReference>
<evidence type="ECO:0000256" key="8">
    <source>
        <dbReference type="SAM" id="Phobius"/>
    </source>
</evidence>
<evidence type="ECO:0000259" key="9">
    <source>
        <dbReference type="Pfam" id="PF13231"/>
    </source>
</evidence>
<dbReference type="GO" id="GO:0016763">
    <property type="term" value="F:pentosyltransferase activity"/>
    <property type="evidence" value="ECO:0007669"/>
    <property type="project" value="TreeGrafter"/>
</dbReference>